<reference evidence="1 2" key="1">
    <citation type="submission" date="2023-08" db="EMBL/GenBank/DDBJ databases">
        <title>Whole-genome sequencing of halo(alkali)philic microorganisms from hypersaline lakes.</title>
        <authorList>
            <person name="Sorokin D.Y."/>
            <person name="Abbas B."/>
            <person name="Merkel A.Y."/>
        </authorList>
    </citation>
    <scope>NUCLEOTIDE SEQUENCE [LARGE SCALE GENOMIC DNA]</scope>
    <source>
        <strain evidence="1 2">AB-CW4</strain>
    </source>
</reference>
<organism evidence="1 2">
    <name type="scientific">Natronospira bacteriovora</name>
    <dbReference type="NCBI Taxonomy" id="3069753"/>
    <lineage>
        <taxon>Bacteria</taxon>
        <taxon>Pseudomonadati</taxon>
        <taxon>Pseudomonadota</taxon>
        <taxon>Gammaproteobacteria</taxon>
        <taxon>Natronospirales</taxon>
        <taxon>Natronospiraceae</taxon>
        <taxon>Natronospira</taxon>
    </lineage>
</organism>
<dbReference type="Proteomes" id="UP001239019">
    <property type="component" value="Unassembled WGS sequence"/>
</dbReference>
<keyword evidence="2" id="KW-1185">Reference proteome</keyword>
<proteinExistence type="predicted"/>
<gene>
    <name evidence="1" type="ORF">RBH19_02395</name>
</gene>
<dbReference type="RefSeq" id="WP_306727202.1">
    <property type="nucleotide sequence ID" value="NZ_JAVDDT010000001.1"/>
</dbReference>
<protein>
    <submittedName>
        <fullName evidence="1">Uncharacterized protein</fullName>
    </submittedName>
</protein>
<sequence length="72" mass="8511">MTNDSNKRFGIRITLPQGDPMALPHLLGSDWESYRWYTSPEARDRALKDIPREHQFSRRGDQPWIVCEPVDR</sequence>
<name>A0ABU0W494_9GAMM</name>
<evidence type="ECO:0000313" key="1">
    <source>
        <dbReference type="EMBL" id="MDQ2068723.1"/>
    </source>
</evidence>
<evidence type="ECO:0000313" key="2">
    <source>
        <dbReference type="Proteomes" id="UP001239019"/>
    </source>
</evidence>
<comment type="caution">
    <text evidence="1">The sequence shown here is derived from an EMBL/GenBank/DDBJ whole genome shotgun (WGS) entry which is preliminary data.</text>
</comment>
<dbReference type="EMBL" id="JAVDDT010000001">
    <property type="protein sequence ID" value="MDQ2068723.1"/>
    <property type="molecule type" value="Genomic_DNA"/>
</dbReference>
<accession>A0ABU0W494</accession>